<feature type="compositionally biased region" description="Basic and acidic residues" evidence="8">
    <location>
        <begin position="583"/>
        <end position="592"/>
    </location>
</feature>
<feature type="compositionally biased region" description="Low complexity" evidence="8">
    <location>
        <begin position="123"/>
        <end position="132"/>
    </location>
</feature>
<evidence type="ECO:0000256" key="8">
    <source>
        <dbReference type="SAM" id="MobiDB-lite"/>
    </source>
</evidence>
<keyword evidence="4" id="KW-0489">Methyltransferase</keyword>
<feature type="domain" description="AWS" evidence="11">
    <location>
        <begin position="386"/>
        <end position="429"/>
    </location>
</feature>
<evidence type="ECO:0000256" key="7">
    <source>
        <dbReference type="ARBA" id="ARBA00023242"/>
    </source>
</evidence>
<dbReference type="PROSITE" id="PS50868">
    <property type="entry name" value="POST_SET"/>
    <property type="match status" value="1"/>
</dbReference>
<gene>
    <name evidence="12" type="ORF">PLBR_LOCUS6311</name>
</gene>
<dbReference type="SMART" id="SM00570">
    <property type="entry name" value="AWS"/>
    <property type="match status" value="1"/>
</dbReference>
<dbReference type="CDD" id="cd10531">
    <property type="entry name" value="SET_SETD2-like"/>
    <property type="match status" value="1"/>
</dbReference>
<keyword evidence="7" id="KW-0539">Nucleus</keyword>
<evidence type="ECO:0000256" key="6">
    <source>
        <dbReference type="ARBA" id="ARBA00022691"/>
    </source>
</evidence>
<dbReference type="PROSITE" id="PS50280">
    <property type="entry name" value="SET"/>
    <property type="match status" value="1"/>
</dbReference>
<dbReference type="InterPro" id="IPR050777">
    <property type="entry name" value="SET2_Histone-Lys_MeTrsfase"/>
</dbReference>
<dbReference type="InterPro" id="IPR046341">
    <property type="entry name" value="SET_dom_sf"/>
</dbReference>
<evidence type="ECO:0000259" key="9">
    <source>
        <dbReference type="PROSITE" id="PS50280"/>
    </source>
</evidence>
<feature type="domain" description="SET" evidence="9">
    <location>
        <begin position="426"/>
        <end position="547"/>
    </location>
</feature>
<evidence type="ECO:0000256" key="3">
    <source>
        <dbReference type="ARBA" id="ARBA00022454"/>
    </source>
</evidence>
<comment type="subcellular location">
    <subcellularLocation>
        <location evidence="2">Chromosome</location>
    </subcellularLocation>
    <subcellularLocation>
        <location evidence="1">Nucleus</location>
    </subcellularLocation>
</comment>
<dbReference type="AlphaFoldDB" id="A0A3P3YFX5"/>
<organism evidence="12 13">
    <name type="scientific">Plasmodiophora brassicae</name>
    <name type="common">Clubroot disease agent</name>
    <dbReference type="NCBI Taxonomy" id="37360"/>
    <lineage>
        <taxon>Eukaryota</taxon>
        <taxon>Sar</taxon>
        <taxon>Rhizaria</taxon>
        <taxon>Endomyxa</taxon>
        <taxon>Phytomyxea</taxon>
        <taxon>Plasmodiophorida</taxon>
        <taxon>Plasmodiophoridae</taxon>
        <taxon>Plasmodiophora</taxon>
    </lineage>
</organism>
<dbReference type="InterPro" id="IPR006560">
    <property type="entry name" value="AWS_dom"/>
</dbReference>
<dbReference type="PANTHER" id="PTHR22884">
    <property type="entry name" value="SET DOMAIN PROTEINS"/>
    <property type="match status" value="1"/>
</dbReference>
<protein>
    <recommendedName>
        <fullName evidence="14">Histone-lysine N-methyltransferase</fullName>
    </recommendedName>
</protein>
<keyword evidence="5" id="KW-0808">Transferase</keyword>
<feature type="compositionally biased region" description="Acidic residues" evidence="8">
    <location>
        <begin position="201"/>
        <end position="211"/>
    </location>
</feature>
<evidence type="ECO:0000313" key="12">
    <source>
        <dbReference type="EMBL" id="SPQ99096.1"/>
    </source>
</evidence>
<dbReference type="GO" id="GO:0005634">
    <property type="term" value="C:nucleus"/>
    <property type="evidence" value="ECO:0007669"/>
    <property type="project" value="UniProtKB-SubCell"/>
</dbReference>
<keyword evidence="6" id="KW-0949">S-adenosyl-L-methionine</keyword>
<dbReference type="SMART" id="SM00508">
    <property type="entry name" value="PostSET"/>
    <property type="match status" value="1"/>
</dbReference>
<feature type="compositionally biased region" description="Basic and acidic residues" evidence="8">
    <location>
        <begin position="27"/>
        <end position="38"/>
    </location>
</feature>
<dbReference type="GO" id="GO:0032259">
    <property type="term" value="P:methylation"/>
    <property type="evidence" value="ECO:0007669"/>
    <property type="project" value="UniProtKB-KW"/>
</dbReference>
<dbReference type="PROSITE" id="PS51215">
    <property type="entry name" value="AWS"/>
    <property type="match status" value="1"/>
</dbReference>
<dbReference type="Gene3D" id="2.170.270.10">
    <property type="entry name" value="SET domain"/>
    <property type="match status" value="1"/>
</dbReference>
<dbReference type="SMART" id="SM00317">
    <property type="entry name" value="SET"/>
    <property type="match status" value="1"/>
</dbReference>
<dbReference type="Pfam" id="PF00856">
    <property type="entry name" value="SET"/>
    <property type="match status" value="1"/>
</dbReference>
<reference evidence="12 13" key="1">
    <citation type="submission" date="2018-03" db="EMBL/GenBank/DDBJ databases">
        <authorList>
            <person name="Fogelqvist J."/>
        </authorList>
    </citation>
    <scope>NUCLEOTIDE SEQUENCE [LARGE SCALE GENOMIC DNA]</scope>
</reference>
<geneLocation type="mitochondrion" evidence="12"/>
<dbReference type="GO" id="GO:0005694">
    <property type="term" value="C:chromosome"/>
    <property type="evidence" value="ECO:0007669"/>
    <property type="project" value="UniProtKB-SubCell"/>
</dbReference>
<dbReference type="Proteomes" id="UP000290189">
    <property type="component" value="Unassembled WGS sequence"/>
</dbReference>
<accession>A0A3P3YFX5</accession>
<dbReference type="SUPFAM" id="SSF82199">
    <property type="entry name" value="SET domain"/>
    <property type="match status" value="1"/>
</dbReference>
<dbReference type="GO" id="GO:0042054">
    <property type="term" value="F:histone methyltransferase activity"/>
    <property type="evidence" value="ECO:0007669"/>
    <property type="project" value="InterPro"/>
</dbReference>
<evidence type="ECO:0000313" key="13">
    <source>
        <dbReference type="Proteomes" id="UP000290189"/>
    </source>
</evidence>
<feature type="compositionally biased region" description="Polar residues" evidence="8">
    <location>
        <begin position="8"/>
        <end position="25"/>
    </location>
</feature>
<feature type="region of interest" description="Disordered" evidence="8">
    <location>
        <begin position="109"/>
        <end position="134"/>
    </location>
</feature>
<feature type="compositionally biased region" description="Low complexity" evidence="8">
    <location>
        <begin position="259"/>
        <end position="271"/>
    </location>
</feature>
<evidence type="ECO:0000256" key="5">
    <source>
        <dbReference type="ARBA" id="ARBA00022679"/>
    </source>
</evidence>
<feature type="region of interest" description="Disordered" evidence="8">
    <location>
        <begin position="571"/>
        <end position="592"/>
    </location>
</feature>
<feature type="domain" description="Post-SET" evidence="10">
    <location>
        <begin position="554"/>
        <end position="570"/>
    </location>
</feature>
<proteinExistence type="predicted"/>
<dbReference type="EMBL" id="OVEO01000011">
    <property type="protein sequence ID" value="SPQ99096.1"/>
    <property type="molecule type" value="Genomic_DNA"/>
</dbReference>
<evidence type="ECO:0000256" key="1">
    <source>
        <dbReference type="ARBA" id="ARBA00004123"/>
    </source>
</evidence>
<dbReference type="InterPro" id="IPR001214">
    <property type="entry name" value="SET_dom"/>
</dbReference>
<evidence type="ECO:0008006" key="14">
    <source>
        <dbReference type="Google" id="ProtNLM"/>
    </source>
</evidence>
<evidence type="ECO:0000259" key="10">
    <source>
        <dbReference type="PROSITE" id="PS50868"/>
    </source>
</evidence>
<evidence type="ECO:0000259" key="11">
    <source>
        <dbReference type="PROSITE" id="PS51215"/>
    </source>
</evidence>
<keyword evidence="3" id="KW-0158">Chromosome</keyword>
<feature type="region of interest" description="Disordered" evidence="8">
    <location>
        <begin position="172"/>
        <end position="271"/>
    </location>
</feature>
<name>A0A3P3YFX5_PLABS</name>
<keyword evidence="12" id="KW-0496">Mitochondrion</keyword>
<dbReference type="InterPro" id="IPR003616">
    <property type="entry name" value="Post-SET_dom"/>
</dbReference>
<sequence length="707" mass="77796">MLSGRPHPSTSSIGRRQPQRSSPSTGRIRDEARRHDASTDDDLEHHHRHCRRRRLSTVCIPRSASALPTSAPSACLMPCRKPCCRIDRRQAHVVEAPCRRVPAAVLPVGGDGPVQGRGPPGAAPRWGPWRRATPTYTPEQRRKMLESVAHPAVKPPLSIATFAIPRLAGELLPRPPRIRPEESASTDLSDAARPEAYVSESESEPDHDDEGDARQPAADEVDDARAPATTATEESPVGTRRRPRQQDDPGSGADDSVVSRKQQTRQQTTKDVQQAFKYLRRSGPMGLKIVARSRRPPTLHLSGLYAGMAYPRPAVRSVLPLPVGPGVDLLHDVVPFRLPFAMAHERLAELELDQARRLAPPSTLAPPPFILIRKSVGLRGQTFIDDDVYVCDCVDVCDEYCQNRMTWHECNPDECRAVQCNNQALQRQECAQISLQHMGDKGWGIRLDQDVRQGDLIVEYVGELVDKVESTRRLNVDYAGESNFYILAISSDLYIDATRQGNLSRFTNHSCEPTCETQLWMVRGQPRLGIFALRDLPAGAEVTFDYKFSRYSDVDVQCLCGSGNCRGFLGATAPPKRPRTNGKKPEPDGPLTDKDILEMARNDVAASKLLSTVREANQGADQRVVLLRSLARGRRAFLRRLTRPPSSHHVGLACTTSVRAEQGLAAFVHGLVAGGGGAVCRWHTPGAGVRLGRSVKCSRAPSPVNLV</sequence>
<feature type="compositionally biased region" description="Gly residues" evidence="8">
    <location>
        <begin position="109"/>
        <end position="119"/>
    </location>
</feature>
<feature type="region of interest" description="Disordered" evidence="8">
    <location>
        <begin position="1"/>
        <end position="51"/>
    </location>
</feature>
<evidence type="ECO:0000256" key="2">
    <source>
        <dbReference type="ARBA" id="ARBA00004286"/>
    </source>
</evidence>
<evidence type="ECO:0000256" key="4">
    <source>
        <dbReference type="ARBA" id="ARBA00022603"/>
    </source>
</evidence>